<keyword evidence="1" id="KW-0862">Zinc</keyword>
<feature type="compositionally biased region" description="Basic and acidic residues" evidence="2">
    <location>
        <begin position="575"/>
        <end position="609"/>
    </location>
</feature>
<dbReference type="GO" id="GO:0003676">
    <property type="term" value="F:nucleic acid binding"/>
    <property type="evidence" value="ECO:0007669"/>
    <property type="project" value="InterPro"/>
</dbReference>
<dbReference type="GO" id="GO:0008270">
    <property type="term" value="F:zinc ion binding"/>
    <property type="evidence" value="ECO:0007669"/>
    <property type="project" value="UniProtKB-KW"/>
</dbReference>
<dbReference type="SUPFAM" id="SSF57756">
    <property type="entry name" value="Retrovirus zinc finger-like domains"/>
    <property type="match status" value="1"/>
</dbReference>
<dbReference type="InterPro" id="IPR001878">
    <property type="entry name" value="Znf_CCHC"/>
</dbReference>
<accession>A0AAD8U6T3</accession>
<dbReference type="Proteomes" id="UP001231189">
    <property type="component" value="Unassembled WGS sequence"/>
</dbReference>
<feature type="compositionally biased region" description="Low complexity" evidence="2">
    <location>
        <begin position="561"/>
        <end position="574"/>
    </location>
</feature>
<keyword evidence="1" id="KW-0863">Zinc-finger</keyword>
<evidence type="ECO:0000313" key="4">
    <source>
        <dbReference type="EMBL" id="KAK1698652.1"/>
    </source>
</evidence>
<dbReference type="PROSITE" id="PS50158">
    <property type="entry name" value="ZF_CCHC"/>
    <property type="match status" value="1"/>
</dbReference>
<keyword evidence="1" id="KW-0479">Metal-binding</keyword>
<feature type="region of interest" description="Disordered" evidence="2">
    <location>
        <begin position="86"/>
        <end position="110"/>
    </location>
</feature>
<reference evidence="4" key="1">
    <citation type="submission" date="2023-07" db="EMBL/GenBank/DDBJ databases">
        <title>A chromosome-level genome assembly of Lolium multiflorum.</title>
        <authorList>
            <person name="Chen Y."/>
            <person name="Copetti D."/>
            <person name="Kolliker R."/>
            <person name="Studer B."/>
        </authorList>
    </citation>
    <scope>NUCLEOTIDE SEQUENCE</scope>
    <source>
        <strain evidence="4">02402/16</strain>
        <tissue evidence="4">Leaf</tissue>
    </source>
</reference>
<keyword evidence="5" id="KW-1185">Reference proteome</keyword>
<evidence type="ECO:0000256" key="1">
    <source>
        <dbReference type="PROSITE-ProRule" id="PRU00047"/>
    </source>
</evidence>
<sequence length="795" mass="85996">MTVVTLSGDSGGDLATHTPVREPTAREDGGGSPERLSGSRFWVLHPDEDQDVGDDDRDKDGEGVGAQSVGVGDRSIAYLCRTPSPVSDADLAERSSELTRRHRKRITRRDGQRSAARAALVFSTCEGLTWTKCGTGAPIVRRRRVEMNGDNDRGDSTQEGVDSIQGEEAMVVAVQISVMQGEDSFQGDAMVKALAEEDQGLARAVAIKGTEGSARNSFDAEFLQQTVQAVVAAVTAATKVTEVPIVQPSTAIGVGSTTAAATVPGEQHLEAPVAVPKPSVQQPGNAQVVAEGIENAAKGKESEDQGPLKKKKKDDRACCFRCKKPGHYIDDCPAPFCDICESIHHATQACHLLNAPKPSAILHGYANEALMFFELQCGAFKPKVENPKLAKVTVDGDVLTIPEIIEQLKKIVPSDKFVWEVFHLKDNVFRVKFPSKLEVQRLNFFGTYICTDRESSLSFDIWSSLEEPSYMLPEVWVRVSGLPSDIRTDYLSLWGVGTLFGKTLDIDMAYTRKNKELRIKIGCLDHRLIPTDSDMFIRRGFFKLRFEVELEEKSNEVNMVDANNGSDGNDGANQGDEKHAGGHDMETDKKGNDMEDLSKNDDQEDSHMHNGVEGMQEQLCNLDAIQIGTLHVKLAPTGICSDVKNLNQNDYLCNAISHAVFVPQNDEVRATFDVDMMQKECFLGSDATGDCETAIGQQLATVPSGSVAACPVQLLATNGVAPQQFGRQQPLVQGSSGPLSPASLVVRGNLADAVGQVRTAKSRSNNVGGCSALMVGRRVVAPVSPLPQKIKCMGT</sequence>
<feature type="compositionally biased region" description="Basic and acidic residues" evidence="2">
    <location>
        <begin position="19"/>
        <end position="29"/>
    </location>
</feature>
<gene>
    <name evidence="4" type="ORF">QYE76_015349</name>
</gene>
<dbReference type="Gene3D" id="4.10.60.10">
    <property type="entry name" value="Zinc finger, CCHC-type"/>
    <property type="match status" value="1"/>
</dbReference>
<dbReference type="AlphaFoldDB" id="A0AAD8U6T3"/>
<feature type="region of interest" description="Disordered" evidence="2">
    <location>
        <begin position="557"/>
        <end position="609"/>
    </location>
</feature>
<dbReference type="InterPro" id="IPR036875">
    <property type="entry name" value="Znf_CCHC_sf"/>
</dbReference>
<dbReference type="SMART" id="SM00343">
    <property type="entry name" value="ZnF_C2HC"/>
    <property type="match status" value="1"/>
</dbReference>
<protein>
    <recommendedName>
        <fullName evidence="3">CCHC-type domain-containing protein</fullName>
    </recommendedName>
</protein>
<evidence type="ECO:0000256" key="2">
    <source>
        <dbReference type="SAM" id="MobiDB-lite"/>
    </source>
</evidence>
<dbReference type="PANTHER" id="PTHR33170:SF40">
    <property type="entry name" value="OS04G0557100 PROTEIN"/>
    <property type="match status" value="1"/>
</dbReference>
<evidence type="ECO:0000313" key="5">
    <source>
        <dbReference type="Proteomes" id="UP001231189"/>
    </source>
</evidence>
<feature type="domain" description="CCHC-type" evidence="3">
    <location>
        <begin position="319"/>
        <end position="333"/>
    </location>
</feature>
<feature type="region of interest" description="Disordered" evidence="2">
    <location>
        <begin position="1"/>
        <end position="68"/>
    </location>
</feature>
<organism evidence="4 5">
    <name type="scientific">Lolium multiflorum</name>
    <name type="common">Italian ryegrass</name>
    <name type="synonym">Lolium perenne subsp. multiflorum</name>
    <dbReference type="NCBI Taxonomy" id="4521"/>
    <lineage>
        <taxon>Eukaryota</taxon>
        <taxon>Viridiplantae</taxon>
        <taxon>Streptophyta</taxon>
        <taxon>Embryophyta</taxon>
        <taxon>Tracheophyta</taxon>
        <taxon>Spermatophyta</taxon>
        <taxon>Magnoliopsida</taxon>
        <taxon>Liliopsida</taxon>
        <taxon>Poales</taxon>
        <taxon>Poaceae</taxon>
        <taxon>BOP clade</taxon>
        <taxon>Pooideae</taxon>
        <taxon>Poodae</taxon>
        <taxon>Poeae</taxon>
        <taxon>Poeae Chloroplast Group 2 (Poeae type)</taxon>
        <taxon>Loliodinae</taxon>
        <taxon>Loliinae</taxon>
        <taxon>Lolium</taxon>
    </lineage>
</organism>
<name>A0AAD8U6T3_LOLMU</name>
<proteinExistence type="predicted"/>
<evidence type="ECO:0000259" key="3">
    <source>
        <dbReference type="PROSITE" id="PS50158"/>
    </source>
</evidence>
<comment type="caution">
    <text evidence="4">The sequence shown here is derived from an EMBL/GenBank/DDBJ whole genome shotgun (WGS) entry which is preliminary data.</text>
</comment>
<dbReference type="EMBL" id="JAUUTY010000001">
    <property type="protein sequence ID" value="KAK1698652.1"/>
    <property type="molecule type" value="Genomic_DNA"/>
</dbReference>
<dbReference type="PANTHER" id="PTHR33170">
    <property type="entry name" value="DUF4283 DOMAIN-CONTAINING PROTEIN-RELATED"/>
    <property type="match status" value="1"/>
</dbReference>